<feature type="transmembrane region" description="Helical" evidence="3">
    <location>
        <begin position="36"/>
        <end position="56"/>
    </location>
</feature>
<dbReference type="EC" id="2.3.-.-" evidence="5"/>
<dbReference type="RefSeq" id="WP_378929393.1">
    <property type="nucleotide sequence ID" value="NZ_JBHLVO010000001.1"/>
</dbReference>
<feature type="transmembrane region" description="Helical" evidence="3">
    <location>
        <begin position="77"/>
        <end position="95"/>
    </location>
</feature>
<evidence type="ECO:0000256" key="1">
    <source>
        <dbReference type="ARBA" id="ARBA00004370"/>
    </source>
</evidence>
<feature type="transmembrane region" description="Helical" evidence="3">
    <location>
        <begin position="190"/>
        <end position="211"/>
    </location>
</feature>
<dbReference type="InterPro" id="IPR050879">
    <property type="entry name" value="Acyltransferase_3"/>
</dbReference>
<feature type="transmembrane region" description="Helical" evidence="3">
    <location>
        <begin position="12"/>
        <end position="30"/>
    </location>
</feature>
<reference evidence="5 6" key="1">
    <citation type="submission" date="2024-09" db="EMBL/GenBank/DDBJ databases">
        <authorList>
            <person name="Sun Q."/>
            <person name="Mori K."/>
        </authorList>
    </citation>
    <scope>NUCLEOTIDE SEQUENCE [LARGE SCALE GENOMIC DNA]</scope>
    <source>
        <strain evidence="5 6">CCM 7228</strain>
    </source>
</reference>
<keyword evidence="5" id="KW-0808">Transferase</keyword>
<dbReference type="GO" id="GO:0016746">
    <property type="term" value="F:acyltransferase activity"/>
    <property type="evidence" value="ECO:0007669"/>
    <property type="project" value="UniProtKB-KW"/>
</dbReference>
<keyword evidence="5" id="KW-0012">Acyltransferase</keyword>
<evidence type="ECO:0000313" key="5">
    <source>
        <dbReference type="EMBL" id="MFC0269958.1"/>
    </source>
</evidence>
<protein>
    <submittedName>
        <fullName evidence="5">Acyltransferase family protein</fullName>
        <ecNumber evidence="5">2.3.-.-</ecNumber>
    </submittedName>
</protein>
<dbReference type="Proteomes" id="UP001589854">
    <property type="component" value="Unassembled WGS sequence"/>
</dbReference>
<feature type="transmembrane region" description="Helical" evidence="3">
    <location>
        <begin position="223"/>
        <end position="246"/>
    </location>
</feature>
<dbReference type="EMBL" id="JBHLVO010000001">
    <property type="protein sequence ID" value="MFC0269958.1"/>
    <property type="molecule type" value="Genomic_DNA"/>
</dbReference>
<name>A0ABV6G8I3_9BACI</name>
<organism evidence="5 6">
    <name type="scientific">Metabacillus herbersteinensis</name>
    <dbReference type="NCBI Taxonomy" id="283816"/>
    <lineage>
        <taxon>Bacteria</taxon>
        <taxon>Bacillati</taxon>
        <taxon>Bacillota</taxon>
        <taxon>Bacilli</taxon>
        <taxon>Bacillales</taxon>
        <taxon>Bacillaceae</taxon>
        <taxon>Metabacillus</taxon>
    </lineage>
</organism>
<comment type="caution">
    <text evidence="5">The sequence shown here is derived from an EMBL/GenBank/DDBJ whole genome shotgun (WGS) entry which is preliminary data.</text>
</comment>
<keyword evidence="6" id="KW-1185">Reference proteome</keyword>
<comment type="similarity">
    <text evidence="2">Belongs to the acyltransferase 3 family.</text>
</comment>
<dbReference type="PANTHER" id="PTHR23028">
    <property type="entry name" value="ACETYLTRANSFERASE"/>
    <property type="match status" value="1"/>
</dbReference>
<evidence type="ECO:0000256" key="2">
    <source>
        <dbReference type="ARBA" id="ARBA00007400"/>
    </source>
</evidence>
<gene>
    <name evidence="5" type="ORF">ACFFIX_00605</name>
</gene>
<feature type="transmembrane region" description="Helical" evidence="3">
    <location>
        <begin position="316"/>
        <end position="336"/>
    </location>
</feature>
<evidence type="ECO:0000256" key="3">
    <source>
        <dbReference type="SAM" id="Phobius"/>
    </source>
</evidence>
<dbReference type="PANTHER" id="PTHR23028:SF53">
    <property type="entry name" value="ACYL_TRANSF_3 DOMAIN-CONTAINING PROTEIN"/>
    <property type="match status" value="1"/>
</dbReference>
<feature type="transmembrane region" description="Helical" evidence="3">
    <location>
        <begin position="137"/>
        <end position="154"/>
    </location>
</feature>
<evidence type="ECO:0000313" key="6">
    <source>
        <dbReference type="Proteomes" id="UP001589854"/>
    </source>
</evidence>
<feature type="transmembrane region" description="Helical" evidence="3">
    <location>
        <begin position="252"/>
        <end position="270"/>
    </location>
</feature>
<dbReference type="InterPro" id="IPR002656">
    <property type="entry name" value="Acyl_transf_3_dom"/>
</dbReference>
<keyword evidence="3" id="KW-1133">Transmembrane helix</keyword>
<evidence type="ECO:0000259" key="4">
    <source>
        <dbReference type="Pfam" id="PF01757"/>
    </source>
</evidence>
<comment type="subcellular location">
    <subcellularLocation>
        <location evidence="1">Membrane</location>
    </subcellularLocation>
</comment>
<dbReference type="Pfam" id="PF01757">
    <property type="entry name" value="Acyl_transf_3"/>
    <property type="match status" value="1"/>
</dbReference>
<sequence length="366" mass="43671">MEKVIKLNTLTSFRFIAALLVFLFHASVWSNYQTGYLGVSFFFILSGFILAYNYSVRLKQLDSHEIKKFYCARIAKIYPIHLLTFFFAVPYYFFIPLKHDPVLYVFQSITNIFLLQSFIPFGNVSFNGVSWSLSNEIFFYLMFPIIISLTLKYLWEIKWKIYLIGSLWLIFIFCFANLPSNNELTTWFTYYFPITRIFEFFVGVTLGLIFLEKRDFLIKKSHLFLSFLEVLSIILLIFVIIISPYFPQSLRYSLLYIPFLSFLIFIFSLQKGIISNVFSRKIFVYLGEISFSFYMVHNLVLSYIYFLWKPNISESLTIIICFIISLICSSLLYRFYEEPMRIKMKQFLNQKFIENNEKIFSKKKII</sequence>
<feature type="transmembrane region" description="Helical" evidence="3">
    <location>
        <begin position="161"/>
        <end position="178"/>
    </location>
</feature>
<feature type="transmembrane region" description="Helical" evidence="3">
    <location>
        <begin position="282"/>
        <end position="304"/>
    </location>
</feature>
<accession>A0ABV6G8I3</accession>
<keyword evidence="3" id="KW-0812">Transmembrane</keyword>
<keyword evidence="3" id="KW-0472">Membrane</keyword>
<proteinExistence type="inferred from homology"/>
<feature type="domain" description="Acyltransferase 3" evidence="4">
    <location>
        <begin position="12"/>
        <end position="334"/>
    </location>
</feature>